<evidence type="ECO:0000313" key="2">
    <source>
        <dbReference type="Proteomes" id="UP000018725"/>
    </source>
</evidence>
<reference evidence="1 2" key="1">
    <citation type="journal article" date="2014" name="Genome Announc.">
        <title>Complete Genome Sequence of Pseudomonas sp. Strain TKP, Isolated from a gamma-Hexachlorocyclohexane-Degrading Mixed Culture.</title>
        <authorList>
            <person name="Ohtsubo Y."/>
            <person name="Kishida K."/>
            <person name="Sato T."/>
            <person name="Tabata M."/>
            <person name="Kawasumi T."/>
            <person name="Ogura Y."/>
            <person name="Hayashi T."/>
            <person name="Tsuda M."/>
            <person name="Nagata Y."/>
        </authorList>
    </citation>
    <scope>NUCLEOTIDE SEQUENCE [LARGE SCALE GENOMIC DNA]</scope>
    <source>
        <strain evidence="1 2">TKP</strain>
    </source>
</reference>
<proteinExistence type="predicted"/>
<evidence type="ECO:0000313" key="1">
    <source>
        <dbReference type="EMBL" id="AHC36921.1"/>
    </source>
</evidence>
<protein>
    <submittedName>
        <fullName evidence="1">Uncharacterized protein</fullName>
    </submittedName>
</protein>
<keyword evidence="2" id="KW-1185">Reference proteome</keyword>
<sequence>MPWVPCRPARKAACNGSEIQSRLYIGRASRDRVVVASGGRIIGLPKRFGHFSIEILEEKGLKAFIDAAFADEPVN</sequence>
<organism evidence="1 2">
    <name type="scientific">Pseudomonas gorinensis</name>
    <dbReference type="NCBI Taxonomy" id="3240790"/>
    <lineage>
        <taxon>Bacteria</taxon>
        <taxon>Pseudomonadati</taxon>
        <taxon>Pseudomonadota</taxon>
        <taxon>Gammaproteobacteria</taxon>
        <taxon>Pseudomonadales</taxon>
        <taxon>Pseudomonadaceae</taxon>
        <taxon>Pseudomonas</taxon>
    </lineage>
</organism>
<name>A0ACA7PAC8_9PSED</name>
<accession>A0ACA7PAC8</accession>
<gene>
    <name evidence="1" type="ORF">U771_22150</name>
</gene>
<dbReference type="Proteomes" id="UP000018725">
    <property type="component" value="Chromosome"/>
</dbReference>
<dbReference type="EMBL" id="CP006852">
    <property type="protein sequence ID" value="AHC36921.1"/>
    <property type="molecule type" value="Genomic_DNA"/>
</dbReference>